<dbReference type="EMBL" id="CP047415">
    <property type="protein sequence ID" value="QLL74676.1"/>
    <property type="molecule type" value="Genomic_DNA"/>
</dbReference>
<sequence>MLKNKLTYIPQKLIKQILPIKATVSNYTLLINYYDPEGHKVGSHSEIPLTQNSVIKYHELKRIINNHVPENYEIFPYFAYPQDNITSKNLPSEIMIAVRSCE</sequence>
<proteinExistence type="predicted"/>
<dbReference type="RefSeq" id="WP_180860900.1">
    <property type="nucleotide sequence ID" value="NZ_CP047415.1"/>
</dbReference>
<accession>A0A7H9EAP6</accession>
<protein>
    <submittedName>
        <fullName evidence="1">Uncharacterized protein</fullName>
    </submittedName>
</protein>
<evidence type="ECO:0000313" key="2">
    <source>
        <dbReference type="Proteomes" id="UP000510660"/>
    </source>
</evidence>
<dbReference type="AlphaFoldDB" id="A0A7H9EAP6"/>
<organism evidence="1 2">
    <name type="scientific">Lactobacillus crispatus</name>
    <dbReference type="NCBI Taxonomy" id="47770"/>
    <lineage>
        <taxon>Bacteria</taxon>
        <taxon>Bacillati</taxon>
        <taxon>Bacillota</taxon>
        <taxon>Bacilli</taxon>
        <taxon>Lactobacillales</taxon>
        <taxon>Lactobacillaceae</taxon>
        <taxon>Lactobacillus</taxon>
    </lineage>
</organism>
<name>A0A7H9EAP6_9LACO</name>
<dbReference type="Proteomes" id="UP000510660">
    <property type="component" value="Chromosome"/>
</dbReference>
<evidence type="ECO:0000313" key="1">
    <source>
        <dbReference type="EMBL" id="QLL74676.1"/>
    </source>
</evidence>
<reference evidence="1 2" key="1">
    <citation type="submission" date="2020-01" db="EMBL/GenBank/DDBJ databases">
        <title>Complete and circular genome sequences of six lactobacillus isolates from horses.</title>
        <authorList>
            <person name="Hassan H.M."/>
        </authorList>
    </citation>
    <scope>NUCLEOTIDE SEQUENCE [LARGE SCALE GENOMIC DNA]</scope>
    <source>
        <strain evidence="1 2">1D</strain>
    </source>
</reference>
<gene>
    <name evidence="1" type="ORF">GTO85_10215</name>
</gene>